<dbReference type="EMBL" id="CAQQ02121376">
    <property type="status" value="NOT_ANNOTATED_CDS"/>
    <property type="molecule type" value="Genomic_DNA"/>
</dbReference>
<feature type="region of interest" description="Disordered" evidence="1">
    <location>
        <begin position="1"/>
        <end position="28"/>
    </location>
</feature>
<evidence type="ECO:0000313" key="2">
    <source>
        <dbReference type="EnsemblMetazoa" id="MESCA003316-PA"/>
    </source>
</evidence>
<dbReference type="Proteomes" id="UP000015102">
    <property type="component" value="Unassembled WGS sequence"/>
</dbReference>
<sequence>MLVDCGNGNPDHGKNRKRKNTLRSPLNPDEQQILVISHLELKSPKTTFMSYAEMGEYALSSCS</sequence>
<organism evidence="2 3">
    <name type="scientific">Megaselia scalaris</name>
    <name type="common">Humpbacked fly</name>
    <name type="synonym">Phora scalaris</name>
    <dbReference type="NCBI Taxonomy" id="36166"/>
    <lineage>
        <taxon>Eukaryota</taxon>
        <taxon>Metazoa</taxon>
        <taxon>Ecdysozoa</taxon>
        <taxon>Arthropoda</taxon>
        <taxon>Hexapoda</taxon>
        <taxon>Insecta</taxon>
        <taxon>Pterygota</taxon>
        <taxon>Neoptera</taxon>
        <taxon>Endopterygota</taxon>
        <taxon>Diptera</taxon>
        <taxon>Brachycera</taxon>
        <taxon>Muscomorpha</taxon>
        <taxon>Platypezoidea</taxon>
        <taxon>Phoridae</taxon>
        <taxon>Megaseliini</taxon>
        <taxon>Megaselia</taxon>
    </lineage>
</organism>
<evidence type="ECO:0000256" key="1">
    <source>
        <dbReference type="SAM" id="MobiDB-lite"/>
    </source>
</evidence>
<protein>
    <submittedName>
        <fullName evidence="2">Uncharacterized protein</fullName>
    </submittedName>
</protein>
<proteinExistence type="predicted"/>
<keyword evidence="3" id="KW-1185">Reference proteome</keyword>
<reference evidence="2" key="2">
    <citation type="submission" date="2015-06" db="UniProtKB">
        <authorList>
            <consortium name="EnsemblMetazoa"/>
        </authorList>
    </citation>
    <scope>IDENTIFICATION</scope>
</reference>
<accession>T1GIN3</accession>
<dbReference type="EnsemblMetazoa" id="MESCA003316-RA">
    <property type="protein sequence ID" value="MESCA003316-PA"/>
    <property type="gene ID" value="MESCA003316"/>
</dbReference>
<name>T1GIN3_MEGSC</name>
<dbReference type="HOGENOM" id="CLU_2888331_0_0_1"/>
<dbReference type="AlphaFoldDB" id="T1GIN3"/>
<evidence type="ECO:0000313" key="3">
    <source>
        <dbReference type="Proteomes" id="UP000015102"/>
    </source>
</evidence>
<dbReference type="EMBL" id="CAQQ02121375">
    <property type="status" value="NOT_ANNOTATED_CDS"/>
    <property type="molecule type" value="Genomic_DNA"/>
</dbReference>
<reference evidence="3" key="1">
    <citation type="submission" date="2013-02" db="EMBL/GenBank/DDBJ databases">
        <authorList>
            <person name="Hughes D."/>
        </authorList>
    </citation>
    <scope>NUCLEOTIDE SEQUENCE</scope>
    <source>
        <strain>Durham</strain>
        <strain evidence="3">NC isolate 2 -- Noor lab</strain>
    </source>
</reference>